<accession>A0ABS7UIY4</accession>
<gene>
    <name evidence="1" type="ORF">K8U61_22000</name>
</gene>
<evidence type="ECO:0000313" key="1">
    <source>
        <dbReference type="EMBL" id="MBZ5740857.1"/>
    </source>
</evidence>
<protein>
    <recommendedName>
        <fullName evidence="3">Type IV toxin-antitoxin system AbiEi family antitoxin domain-containing protein</fullName>
    </recommendedName>
</protein>
<dbReference type="Proteomes" id="UP000780875">
    <property type="component" value="Unassembled WGS sequence"/>
</dbReference>
<dbReference type="EMBL" id="JAIQZJ010000019">
    <property type="protein sequence ID" value="MBZ5740857.1"/>
    <property type="molecule type" value="Genomic_DNA"/>
</dbReference>
<evidence type="ECO:0008006" key="3">
    <source>
        <dbReference type="Google" id="ProtNLM"/>
    </source>
</evidence>
<name>A0ABS7UIY4_9ACTN</name>
<keyword evidence="2" id="KW-1185">Reference proteome</keyword>
<reference evidence="1 2" key="1">
    <citation type="submission" date="2021-09" db="EMBL/GenBank/DDBJ databases">
        <title>Whole genome sequence of Nocardioides sp. GBK3QG-3.</title>
        <authorList>
            <person name="Tuo L."/>
        </authorList>
    </citation>
    <scope>NUCLEOTIDE SEQUENCE [LARGE SCALE GENOMIC DNA]</scope>
    <source>
        <strain evidence="1 2">GBK3QG-3</strain>
    </source>
</reference>
<evidence type="ECO:0000313" key="2">
    <source>
        <dbReference type="Proteomes" id="UP000780875"/>
    </source>
</evidence>
<sequence>MKPTAWKPDDPRRTPVTLRCQYLEQGYSDRSLAIMVRDGTLARPRRGAYVAGDVWRDVDEVGRHSIRARAVLAQARTEVALSHVSGLLEYDAPIWGLGLDDVHLTRADGRIGRPEAGVRQHRGALEEGDVVERNGVPVTSPTRLALEVTTMTDVEAGLCVVNDLLHRGLTTESALAERYQRMSQWPNSLTTDMVLRLADPLIESIGETRAFHLLFRHSLPMPVPQYEVKEANGRVLGRVDFAWPELGVFLEFDGRVKYEKLLKPGQRPSDVVIAEKRREDRIRRATGWRCVRITWSDLEHPARTIEMIRQALFPAGAAA</sequence>
<comment type="caution">
    <text evidence="1">The sequence shown here is derived from an EMBL/GenBank/DDBJ whole genome shotgun (WGS) entry which is preliminary data.</text>
</comment>
<organism evidence="1 2">
    <name type="scientific">Nocardioides mangrovi</name>
    <dbReference type="NCBI Taxonomy" id="2874580"/>
    <lineage>
        <taxon>Bacteria</taxon>
        <taxon>Bacillati</taxon>
        <taxon>Actinomycetota</taxon>
        <taxon>Actinomycetes</taxon>
        <taxon>Propionibacteriales</taxon>
        <taxon>Nocardioidaceae</taxon>
        <taxon>Nocardioides</taxon>
    </lineage>
</organism>
<proteinExistence type="predicted"/>